<feature type="transmembrane region" description="Helical" evidence="1">
    <location>
        <begin position="12"/>
        <end position="28"/>
    </location>
</feature>
<name>A0A941HQ92_9CLOT</name>
<dbReference type="Proteomes" id="UP000675379">
    <property type="component" value="Unassembled WGS sequence"/>
</dbReference>
<dbReference type="InterPro" id="IPR009589">
    <property type="entry name" value="PH_YyaB-like"/>
</dbReference>
<reference evidence="3" key="1">
    <citation type="submission" date="2021-04" db="EMBL/GenBank/DDBJ databases">
        <title>Proteiniclasticum sedimins sp. nov., an obligate anaerobic bacterium isolated from anaerobic sludge.</title>
        <authorList>
            <person name="Liu J."/>
        </authorList>
    </citation>
    <scope>NUCLEOTIDE SEQUENCE</scope>
    <source>
        <strain evidence="3">BAD-10</strain>
    </source>
</reference>
<keyword evidence="1" id="KW-1133">Transmembrane helix</keyword>
<dbReference type="AlphaFoldDB" id="A0A941HQ92"/>
<protein>
    <submittedName>
        <fullName evidence="3">PH domain-containing protein</fullName>
    </submittedName>
</protein>
<evidence type="ECO:0000313" key="4">
    <source>
        <dbReference type="Proteomes" id="UP000675379"/>
    </source>
</evidence>
<comment type="caution">
    <text evidence="3">The sequence shown here is derived from an EMBL/GenBank/DDBJ whole genome shotgun (WGS) entry which is preliminary data.</text>
</comment>
<keyword evidence="4" id="KW-1185">Reference proteome</keyword>
<feature type="domain" description="Uncharacterized protein YyaB-like PH" evidence="2">
    <location>
        <begin position="59"/>
        <end position="130"/>
    </location>
</feature>
<dbReference type="RefSeq" id="WP_211800401.1">
    <property type="nucleotide sequence ID" value="NZ_JAGSCS010000005.1"/>
</dbReference>
<gene>
    <name evidence="3" type="ORF">KCG48_05450</name>
</gene>
<proteinExistence type="predicted"/>
<evidence type="ECO:0000256" key="1">
    <source>
        <dbReference type="SAM" id="Phobius"/>
    </source>
</evidence>
<evidence type="ECO:0000313" key="3">
    <source>
        <dbReference type="EMBL" id="MBR0575785.1"/>
    </source>
</evidence>
<evidence type="ECO:0000259" key="2">
    <source>
        <dbReference type="Pfam" id="PF06713"/>
    </source>
</evidence>
<feature type="transmembrane region" description="Helical" evidence="1">
    <location>
        <begin position="40"/>
        <end position="63"/>
    </location>
</feature>
<keyword evidence="1" id="KW-0812">Transmembrane</keyword>
<dbReference type="GO" id="GO:0030153">
    <property type="term" value="P:bacteriocin immunity"/>
    <property type="evidence" value="ECO:0007669"/>
    <property type="project" value="InterPro"/>
</dbReference>
<dbReference type="Pfam" id="PF06713">
    <property type="entry name" value="bPH_4"/>
    <property type="match status" value="1"/>
</dbReference>
<organism evidence="3 4">
    <name type="scientific">Proteiniclasticum sediminis</name>
    <dbReference type="NCBI Taxonomy" id="2804028"/>
    <lineage>
        <taxon>Bacteria</taxon>
        <taxon>Bacillati</taxon>
        <taxon>Bacillota</taxon>
        <taxon>Clostridia</taxon>
        <taxon>Eubacteriales</taxon>
        <taxon>Clostridiaceae</taxon>
        <taxon>Proteiniclasticum</taxon>
    </lineage>
</organism>
<dbReference type="EMBL" id="JAGSCS010000005">
    <property type="protein sequence ID" value="MBR0575785.1"/>
    <property type="molecule type" value="Genomic_DNA"/>
</dbReference>
<accession>A0A941HQ92</accession>
<sequence length="157" mass="18421">MLRYYSKRDRFYAVMIWGTALFTLYVLVKMLAAREPIEPLAILVFLSVLLFLLSMWFGTYYVFREEDILARSGWIRDRYPYGAITEIRRSRSLYSSLALSRQRMAVYIQGRLKGYISPLDERGFLLELKNHVDITKFSITAEVLPELSGVQKFPDEV</sequence>
<keyword evidence="1" id="KW-0472">Membrane</keyword>